<proteinExistence type="predicted"/>
<dbReference type="EMBL" id="JAGSHT010000013">
    <property type="protein sequence ID" value="MBZ2197387.1"/>
    <property type="molecule type" value="Genomic_DNA"/>
</dbReference>
<dbReference type="InterPro" id="IPR000182">
    <property type="entry name" value="GNAT_dom"/>
</dbReference>
<dbReference type="Pfam" id="PF00583">
    <property type="entry name" value="Acetyltransf_1"/>
    <property type="match status" value="1"/>
</dbReference>
<dbReference type="PROSITE" id="PS51186">
    <property type="entry name" value="GNAT"/>
    <property type="match status" value="1"/>
</dbReference>
<dbReference type="Proteomes" id="UP000826651">
    <property type="component" value="Unassembled WGS sequence"/>
</dbReference>
<dbReference type="CDD" id="cd04301">
    <property type="entry name" value="NAT_SF"/>
    <property type="match status" value="1"/>
</dbReference>
<evidence type="ECO:0000313" key="2">
    <source>
        <dbReference type="EMBL" id="MBZ2197387.1"/>
    </source>
</evidence>
<dbReference type="InterPro" id="IPR016181">
    <property type="entry name" value="Acyl_CoA_acyltransferase"/>
</dbReference>
<feature type="domain" description="N-acetyltransferase" evidence="1">
    <location>
        <begin position="4"/>
        <end position="184"/>
    </location>
</feature>
<dbReference type="RefSeq" id="WP_223407125.1">
    <property type="nucleotide sequence ID" value="NZ_JAGSHT010000013.1"/>
</dbReference>
<keyword evidence="3" id="KW-1185">Reference proteome</keyword>
<sequence length="184" mass="20537">MSGFKVRAVRKGDWSALEELFGRAGASNGCWCQYWLLGPEYHRRDRQLNRAALARQVRREHSPGLLAYSDGAAVGWARFTPRSQLRYVLDRFKGYDFPDDDARVLSCFFTARASRGQGVMSALIEHAVTQGNEHGYAVEGYPIDPSAPGATRNRFPGVLPAFLEHGFFEVGRLAADRAVVRTKS</sequence>
<protein>
    <submittedName>
        <fullName evidence="2">GNAT family N-acetyltransferase</fullName>
    </submittedName>
</protein>
<accession>A0ABS7SAL9</accession>
<dbReference type="Gene3D" id="3.40.630.30">
    <property type="match status" value="1"/>
</dbReference>
<reference evidence="2 3" key="1">
    <citation type="submission" date="2021-04" db="EMBL/GenBank/DDBJ databases">
        <title>Ruania sp. nov., isolated from sandy soil of mangrove forest.</title>
        <authorList>
            <person name="Ge X."/>
            <person name="Huang R."/>
            <person name="Liu W."/>
        </authorList>
    </citation>
    <scope>NUCLEOTIDE SEQUENCE [LARGE SCALE GENOMIC DNA]</scope>
    <source>
        <strain evidence="2 3">N2-46</strain>
    </source>
</reference>
<dbReference type="SUPFAM" id="SSF55729">
    <property type="entry name" value="Acyl-CoA N-acyltransferases (Nat)"/>
    <property type="match status" value="1"/>
</dbReference>
<comment type="caution">
    <text evidence="2">The sequence shown here is derived from an EMBL/GenBank/DDBJ whole genome shotgun (WGS) entry which is preliminary data.</text>
</comment>
<evidence type="ECO:0000313" key="3">
    <source>
        <dbReference type="Proteomes" id="UP000826651"/>
    </source>
</evidence>
<organism evidence="2 3">
    <name type="scientific">Occultella gossypii</name>
    <dbReference type="NCBI Taxonomy" id="2800820"/>
    <lineage>
        <taxon>Bacteria</taxon>
        <taxon>Bacillati</taxon>
        <taxon>Actinomycetota</taxon>
        <taxon>Actinomycetes</taxon>
        <taxon>Micrococcales</taxon>
        <taxon>Ruaniaceae</taxon>
        <taxon>Occultella</taxon>
    </lineage>
</organism>
<name>A0ABS7SAL9_9MICO</name>
<evidence type="ECO:0000259" key="1">
    <source>
        <dbReference type="PROSITE" id="PS51186"/>
    </source>
</evidence>
<gene>
    <name evidence="2" type="ORF">KCQ71_14590</name>
</gene>